<dbReference type="CDD" id="cd00751">
    <property type="entry name" value="thiolase"/>
    <property type="match status" value="1"/>
</dbReference>
<sequence length="386" mass="40800">MEKIYIVAGGRTPFGRYRGFFKDQTAVDLGTMALKGVLDKYGLSPKQLDAVFLGNVYAAGQGQNPARQVALKSGLNQTSTAVTINEVCGSSLKAVRLAEAQMRLGDFGLVAVGGIESMTNTPFVLAKKYKDDPAGHLVNVLMRDGLEDAFSGQAMGLTAENVAQRYHVGRAEMDEFAYQSHMKAAKAVQAGWFKDEILPSELNGQTLTHDETIRPDTTVAKLAELDPVFKADGLVTAGTSSPVSDGASMLILATASKVQELGLTPLAELGAYSEVGFDPAYMGYTPYFAMKDLLQKTGKSLSDYDVVELNEAFAAQAIAVSRDLQIAPEQLNPAGGALALGHPLGATGTRLVLAAVNSLEQMAGKQAIASLCIGGGLAIAYEIKRV</sequence>
<evidence type="ECO:0000313" key="10">
    <source>
        <dbReference type="EMBL" id="GFZ26240.1"/>
    </source>
</evidence>
<feature type="domain" description="Thiolase C-terminal" evidence="9">
    <location>
        <begin position="263"/>
        <end position="384"/>
    </location>
</feature>
<accession>A0A916QFB1</accession>
<proteinExistence type="inferred from homology"/>
<dbReference type="RefSeq" id="WP_212779950.1">
    <property type="nucleotide sequence ID" value="NZ_BMAY01000001.1"/>
</dbReference>
<dbReference type="NCBIfam" id="TIGR01930">
    <property type="entry name" value="AcCoA-C-Actrans"/>
    <property type="match status" value="1"/>
</dbReference>
<evidence type="ECO:0000256" key="3">
    <source>
        <dbReference type="ARBA" id="ARBA00022679"/>
    </source>
</evidence>
<dbReference type="PROSITE" id="PS00098">
    <property type="entry name" value="THIOLASE_1"/>
    <property type="match status" value="1"/>
</dbReference>
<evidence type="ECO:0000313" key="11">
    <source>
        <dbReference type="Proteomes" id="UP000677218"/>
    </source>
</evidence>
<dbReference type="InterPro" id="IPR016039">
    <property type="entry name" value="Thiolase-like"/>
</dbReference>
<feature type="active site" description="Proton acceptor" evidence="6">
    <location>
        <position position="372"/>
    </location>
</feature>
<feature type="active site" description="Acyl-thioester intermediate" evidence="6">
    <location>
        <position position="88"/>
    </location>
</feature>
<evidence type="ECO:0000256" key="1">
    <source>
        <dbReference type="ARBA" id="ARBA00010982"/>
    </source>
</evidence>
<comment type="similarity">
    <text evidence="1 7">Belongs to the thiolase-like superfamily. Thiolase family.</text>
</comment>
<dbReference type="Proteomes" id="UP000677218">
    <property type="component" value="Unassembled WGS sequence"/>
</dbReference>
<evidence type="ECO:0000256" key="7">
    <source>
        <dbReference type="RuleBase" id="RU003557"/>
    </source>
</evidence>
<dbReference type="FunFam" id="3.40.47.10:FF:000010">
    <property type="entry name" value="Acetyl-CoA acetyltransferase (Thiolase)"/>
    <property type="match status" value="1"/>
</dbReference>
<dbReference type="EMBL" id="BMAY01000001">
    <property type="protein sequence ID" value="GFZ26240.1"/>
    <property type="molecule type" value="Genomic_DNA"/>
</dbReference>
<dbReference type="GO" id="GO:0003985">
    <property type="term" value="F:acetyl-CoA C-acetyltransferase activity"/>
    <property type="evidence" value="ECO:0007669"/>
    <property type="project" value="UniProtKB-EC"/>
</dbReference>
<evidence type="ECO:0000256" key="2">
    <source>
        <dbReference type="ARBA" id="ARBA00012705"/>
    </source>
</evidence>
<name>A0A916QFB1_9LACO</name>
<protein>
    <recommendedName>
        <fullName evidence="2">acetyl-CoA C-acetyltransferase</fullName>
        <ecNumber evidence="2">2.3.1.9</ecNumber>
    </recommendedName>
    <alternativeName>
        <fullName evidence="5">Acetoacetyl-CoA thiolase</fullName>
    </alternativeName>
</protein>
<dbReference type="PROSITE" id="PS00099">
    <property type="entry name" value="THIOLASE_3"/>
    <property type="match status" value="1"/>
</dbReference>
<dbReference type="PANTHER" id="PTHR18919">
    <property type="entry name" value="ACETYL-COA C-ACYLTRANSFERASE"/>
    <property type="match status" value="1"/>
</dbReference>
<dbReference type="InterPro" id="IPR002155">
    <property type="entry name" value="Thiolase"/>
</dbReference>
<dbReference type="Gene3D" id="3.40.47.10">
    <property type="match status" value="1"/>
</dbReference>
<dbReference type="PIRSF" id="PIRSF000429">
    <property type="entry name" value="Ac-CoA_Ac_transf"/>
    <property type="match status" value="1"/>
</dbReference>
<evidence type="ECO:0000256" key="6">
    <source>
        <dbReference type="PIRSR" id="PIRSR000429-1"/>
    </source>
</evidence>
<keyword evidence="4 7" id="KW-0012">Acyltransferase</keyword>
<comment type="caution">
    <text evidence="10">The sequence shown here is derived from an EMBL/GenBank/DDBJ whole genome shotgun (WGS) entry which is preliminary data.</text>
</comment>
<feature type="active site" description="Proton acceptor" evidence="6">
    <location>
        <position position="342"/>
    </location>
</feature>
<evidence type="ECO:0000256" key="4">
    <source>
        <dbReference type="ARBA" id="ARBA00023315"/>
    </source>
</evidence>
<gene>
    <name evidence="10" type="primary">atoB</name>
    <name evidence="10" type="ORF">LCB40_01200</name>
</gene>
<dbReference type="InterPro" id="IPR020610">
    <property type="entry name" value="Thiolase_AS"/>
</dbReference>
<dbReference type="PANTHER" id="PTHR18919:SF107">
    <property type="entry name" value="ACETYL-COA ACETYLTRANSFERASE, CYTOSOLIC"/>
    <property type="match status" value="1"/>
</dbReference>
<keyword evidence="11" id="KW-1185">Reference proteome</keyword>
<dbReference type="InterPro" id="IPR020616">
    <property type="entry name" value="Thiolase_N"/>
</dbReference>
<keyword evidence="3 7" id="KW-0808">Transferase</keyword>
<dbReference type="InterPro" id="IPR020615">
    <property type="entry name" value="Thiolase_acyl_enz_int_AS"/>
</dbReference>
<dbReference type="AlphaFoldDB" id="A0A916QFB1"/>
<dbReference type="Pfam" id="PF00108">
    <property type="entry name" value="Thiolase_N"/>
    <property type="match status" value="1"/>
</dbReference>
<evidence type="ECO:0000256" key="5">
    <source>
        <dbReference type="ARBA" id="ARBA00030755"/>
    </source>
</evidence>
<dbReference type="Pfam" id="PF02803">
    <property type="entry name" value="Thiolase_C"/>
    <property type="match status" value="1"/>
</dbReference>
<dbReference type="PROSITE" id="PS00737">
    <property type="entry name" value="THIOLASE_2"/>
    <property type="match status" value="1"/>
</dbReference>
<feature type="domain" description="Thiolase N-terminal" evidence="8">
    <location>
        <begin position="4"/>
        <end position="255"/>
    </location>
</feature>
<dbReference type="InterPro" id="IPR020617">
    <property type="entry name" value="Thiolase_C"/>
</dbReference>
<reference evidence="10" key="1">
    <citation type="submission" date="2020-08" db="EMBL/GenBank/DDBJ databases">
        <title>Taxonomic study for Lactobacillus species isolated from hardwood bark.</title>
        <authorList>
            <person name="Tohno M."/>
            <person name="Tanizawa Y."/>
        </authorList>
    </citation>
    <scope>NUCLEOTIDE SEQUENCE</scope>
    <source>
        <strain evidence="10">B40</strain>
    </source>
</reference>
<organism evidence="10 11">
    <name type="scientific">Lactobacillus corticis</name>
    <dbReference type="NCBI Taxonomy" id="2201249"/>
    <lineage>
        <taxon>Bacteria</taxon>
        <taxon>Bacillati</taxon>
        <taxon>Bacillota</taxon>
        <taxon>Bacilli</taxon>
        <taxon>Lactobacillales</taxon>
        <taxon>Lactobacillaceae</taxon>
        <taxon>Lactobacillus</taxon>
    </lineage>
</organism>
<dbReference type="InterPro" id="IPR020613">
    <property type="entry name" value="Thiolase_CS"/>
</dbReference>
<evidence type="ECO:0000259" key="8">
    <source>
        <dbReference type="Pfam" id="PF00108"/>
    </source>
</evidence>
<dbReference type="EC" id="2.3.1.9" evidence="2"/>
<dbReference type="SUPFAM" id="SSF53901">
    <property type="entry name" value="Thiolase-like"/>
    <property type="match status" value="2"/>
</dbReference>
<evidence type="ECO:0000259" key="9">
    <source>
        <dbReference type="Pfam" id="PF02803"/>
    </source>
</evidence>